<name>A0A1F8GKU7_9BACT</name>
<evidence type="ECO:0000313" key="3">
    <source>
        <dbReference type="Proteomes" id="UP000178256"/>
    </source>
</evidence>
<keyword evidence="1" id="KW-1133">Transmembrane helix</keyword>
<organism evidence="2 3">
    <name type="scientific">Candidatus Yanofskybacteria bacterium RIFCSPLOWO2_01_FULL_44_22</name>
    <dbReference type="NCBI Taxonomy" id="1802697"/>
    <lineage>
        <taxon>Bacteria</taxon>
        <taxon>Candidatus Yanofskyibacteriota</taxon>
    </lineage>
</organism>
<dbReference type="Proteomes" id="UP000178256">
    <property type="component" value="Unassembled WGS sequence"/>
</dbReference>
<protein>
    <submittedName>
        <fullName evidence="2">Uncharacterized protein</fullName>
    </submittedName>
</protein>
<keyword evidence="1" id="KW-0812">Transmembrane</keyword>
<evidence type="ECO:0000313" key="2">
    <source>
        <dbReference type="EMBL" id="OGN25961.1"/>
    </source>
</evidence>
<gene>
    <name evidence="2" type="ORF">A2925_04490</name>
</gene>
<proteinExistence type="predicted"/>
<comment type="caution">
    <text evidence="2">The sequence shown here is derived from an EMBL/GenBank/DDBJ whole genome shotgun (WGS) entry which is preliminary data.</text>
</comment>
<accession>A0A1F8GKU7</accession>
<sequence>MTGVIILGIILKLFQFIEKRGKPDMSNWPVEAIVVYLLGVSIVLIKTWRNKIDISKSPIYNQFLNKLVFSWVALSLLITSVAWVFIVVTMVARRSFSHGLQALADLYVYAVGRISESLASV</sequence>
<feature type="transmembrane region" description="Helical" evidence="1">
    <location>
        <begin position="68"/>
        <end position="92"/>
    </location>
</feature>
<dbReference type="AlphaFoldDB" id="A0A1F8GKU7"/>
<keyword evidence="1" id="KW-0472">Membrane</keyword>
<evidence type="ECO:0000256" key="1">
    <source>
        <dbReference type="SAM" id="Phobius"/>
    </source>
</evidence>
<feature type="transmembrane region" description="Helical" evidence="1">
    <location>
        <begin position="28"/>
        <end position="48"/>
    </location>
</feature>
<dbReference type="EMBL" id="MGKL01000011">
    <property type="protein sequence ID" value="OGN25961.1"/>
    <property type="molecule type" value="Genomic_DNA"/>
</dbReference>
<reference evidence="2 3" key="1">
    <citation type="journal article" date="2016" name="Nat. Commun.">
        <title>Thousands of microbial genomes shed light on interconnected biogeochemical processes in an aquifer system.</title>
        <authorList>
            <person name="Anantharaman K."/>
            <person name="Brown C.T."/>
            <person name="Hug L.A."/>
            <person name="Sharon I."/>
            <person name="Castelle C.J."/>
            <person name="Probst A.J."/>
            <person name="Thomas B.C."/>
            <person name="Singh A."/>
            <person name="Wilkins M.J."/>
            <person name="Karaoz U."/>
            <person name="Brodie E.L."/>
            <person name="Williams K.H."/>
            <person name="Hubbard S.S."/>
            <person name="Banfield J.F."/>
        </authorList>
    </citation>
    <scope>NUCLEOTIDE SEQUENCE [LARGE SCALE GENOMIC DNA]</scope>
</reference>